<comment type="caution">
    <text evidence="1">The sequence shown here is derived from an EMBL/GenBank/DDBJ whole genome shotgun (WGS) entry which is preliminary data.</text>
</comment>
<name>A0ACA9JZG4_9GLOM</name>
<evidence type="ECO:0000313" key="1">
    <source>
        <dbReference type="EMBL" id="CAG8443788.1"/>
    </source>
</evidence>
<reference evidence="1" key="1">
    <citation type="submission" date="2021-06" db="EMBL/GenBank/DDBJ databases">
        <authorList>
            <person name="Kallberg Y."/>
            <person name="Tangrot J."/>
            <person name="Rosling A."/>
        </authorList>
    </citation>
    <scope>NUCLEOTIDE SEQUENCE</scope>
    <source>
        <strain evidence="1">IL203A</strain>
    </source>
</reference>
<dbReference type="Proteomes" id="UP000789702">
    <property type="component" value="Unassembled WGS sequence"/>
</dbReference>
<proteinExistence type="predicted"/>
<dbReference type="EMBL" id="CAJVPU010000210">
    <property type="protein sequence ID" value="CAG8443788.1"/>
    <property type="molecule type" value="Genomic_DNA"/>
</dbReference>
<sequence>MKKIYFAERDDEKENNMIKLFNLGPPDDEEEGNDARVINQNLTDSENEENDMSEEEEEENYAPADSEEEDISESEEEEEKNTIKEKLPDVTYAHPKPKKLIRGRTQPIKLFPLRFEEERRIHSKVTYTISTQTNLIGRDLEQIQVLLEEKETEAKQLEKLLQMKSKELEKLQQKLEVLSKYEKKLNILEKEAELKKKKEIQEKLETFLDAQAEIIRLNYLNATTNFATGQKAKANSYLLNKGRFDQLRKLEEKQQEITKLEIQLDNLEKLDEELTKPEKEKSKLFEINLSNQTKDEDIEIPDLNKNKEKKIGISLGASVFGNTGNLGITYESKTSQPTEQNNSLPQTAQTQQTEPNNYLPQQTEPNSFLPLKQQTVQNKQSPITIIINTSGKSQK</sequence>
<gene>
    <name evidence="1" type="ORF">DHETER_LOCUS436</name>
</gene>
<organism evidence="1 2">
    <name type="scientific">Dentiscutata heterogama</name>
    <dbReference type="NCBI Taxonomy" id="1316150"/>
    <lineage>
        <taxon>Eukaryota</taxon>
        <taxon>Fungi</taxon>
        <taxon>Fungi incertae sedis</taxon>
        <taxon>Mucoromycota</taxon>
        <taxon>Glomeromycotina</taxon>
        <taxon>Glomeromycetes</taxon>
        <taxon>Diversisporales</taxon>
        <taxon>Gigasporaceae</taxon>
        <taxon>Dentiscutata</taxon>
    </lineage>
</organism>
<evidence type="ECO:0000313" key="2">
    <source>
        <dbReference type="Proteomes" id="UP000789702"/>
    </source>
</evidence>
<protein>
    <submittedName>
        <fullName evidence="1">16358_t:CDS:1</fullName>
    </submittedName>
</protein>
<accession>A0ACA9JZG4</accession>
<keyword evidence="2" id="KW-1185">Reference proteome</keyword>